<dbReference type="Gene3D" id="3.30.70.270">
    <property type="match status" value="1"/>
</dbReference>
<keyword evidence="2" id="KW-0175">Coiled coil</keyword>
<dbReference type="SUPFAM" id="SSF52172">
    <property type="entry name" value="CheY-like"/>
    <property type="match status" value="1"/>
</dbReference>
<proteinExistence type="predicted"/>
<organism evidence="5 6">
    <name type="scientific">Zarconia navalis LEGE 11467</name>
    <dbReference type="NCBI Taxonomy" id="1828826"/>
    <lineage>
        <taxon>Bacteria</taxon>
        <taxon>Bacillati</taxon>
        <taxon>Cyanobacteriota</taxon>
        <taxon>Cyanophyceae</taxon>
        <taxon>Oscillatoriophycideae</taxon>
        <taxon>Oscillatoriales</taxon>
        <taxon>Oscillatoriales incertae sedis</taxon>
        <taxon>Zarconia</taxon>
        <taxon>Zarconia navalis</taxon>
    </lineage>
</organism>
<evidence type="ECO:0000256" key="2">
    <source>
        <dbReference type="SAM" id="Coils"/>
    </source>
</evidence>
<dbReference type="Proteomes" id="UP000621799">
    <property type="component" value="Unassembled WGS sequence"/>
</dbReference>
<name>A0A928Z8W4_9CYAN</name>
<evidence type="ECO:0000259" key="3">
    <source>
        <dbReference type="PROSITE" id="PS50110"/>
    </source>
</evidence>
<feature type="coiled-coil region" evidence="2">
    <location>
        <begin position="114"/>
        <end position="145"/>
    </location>
</feature>
<reference evidence="5" key="1">
    <citation type="submission" date="2020-10" db="EMBL/GenBank/DDBJ databases">
        <authorList>
            <person name="Castelo-Branco R."/>
            <person name="Eusebio N."/>
            <person name="Adriana R."/>
            <person name="Vieira A."/>
            <person name="Brugerolle De Fraissinette N."/>
            <person name="Rezende De Castro R."/>
            <person name="Schneider M.P."/>
            <person name="Vasconcelos V."/>
            <person name="Leao P.N."/>
        </authorList>
    </citation>
    <scope>NUCLEOTIDE SEQUENCE</scope>
    <source>
        <strain evidence="5">LEGE 11467</strain>
    </source>
</reference>
<dbReference type="SMART" id="SM00448">
    <property type="entry name" value="REC"/>
    <property type="match status" value="1"/>
</dbReference>
<dbReference type="InterPro" id="IPR043128">
    <property type="entry name" value="Rev_trsase/Diguanyl_cyclase"/>
</dbReference>
<dbReference type="GO" id="GO:1902201">
    <property type="term" value="P:negative regulation of bacterial-type flagellum-dependent cell motility"/>
    <property type="evidence" value="ECO:0007669"/>
    <property type="project" value="TreeGrafter"/>
</dbReference>
<dbReference type="Pfam" id="PF00072">
    <property type="entry name" value="Response_reg"/>
    <property type="match status" value="1"/>
</dbReference>
<dbReference type="RefSeq" id="WP_264321280.1">
    <property type="nucleotide sequence ID" value="NZ_JADEXN010000145.1"/>
</dbReference>
<dbReference type="SMART" id="SM00267">
    <property type="entry name" value="GGDEF"/>
    <property type="match status" value="1"/>
</dbReference>
<dbReference type="Gene3D" id="3.40.50.2300">
    <property type="match status" value="1"/>
</dbReference>
<dbReference type="FunFam" id="3.30.70.270:FF:000001">
    <property type="entry name" value="Diguanylate cyclase domain protein"/>
    <property type="match status" value="1"/>
</dbReference>
<dbReference type="GO" id="GO:0000160">
    <property type="term" value="P:phosphorelay signal transduction system"/>
    <property type="evidence" value="ECO:0007669"/>
    <property type="project" value="InterPro"/>
</dbReference>
<dbReference type="NCBIfam" id="TIGR00254">
    <property type="entry name" value="GGDEF"/>
    <property type="match status" value="1"/>
</dbReference>
<dbReference type="PANTHER" id="PTHR45138:SF9">
    <property type="entry name" value="DIGUANYLATE CYCLASE DGCM-RELATED"/>
    <property type="match status" value="1"/>
</dbReference>
<comment type="caution">
    <text evidence="5">The sequence shown here is derived from an EMBL/GenBank/DDBJ whole genome shotgun (WGS) entry which is preliminary data.</text>
</comment>
<dbReference type="InterPro" id="IPR000160">
    <property type="entry name" value="GGDEF_dom"/>
</dbReference>
<sequence length="322" mass="35648">MAKILIVDDDPTTRLILKKALQNAGHSVFVAKNGLDGLTQVKTLHPALVICDWMMPQMNGLDFCAAVKADRTLATTYIILLTRRGHVDDRVKGLDSGADEFLSKPIEVQELTARVRAGLRLHRLAQELKEANQKLIARNHLLESLSMTDRLTGLLNRRALDRTLPHLLRQTYSTQGDQDYLCIFMMDIDRFKQVNDLHGHLVGDVVLRAVAERLLGIAHPQSSLYRYGGEEFTCVAPGLSPTLALEYGESLRMAVASSAINIPDGKTLPVTLSIGGAIASQNNRFSDRELLLQADGALYQAKQAGRNCLQFSQPQTANRERL</sequence>
<feature type="modified residue" description="4-aspartylphosphate" evidence="1">
    <location>
        <position position="52"/>
    </location>
</feature>
<dbReference type="AlphaFoldDB" id="A0A928Z8W4"/>
<dbReference type="CDD" id="cd17574">
    <property type="entry name" value="REC_OmpR"/>
    <property type="match status" value="1"/>
</dbReference>
<dbReference type="Pfam" id="PF00990">
    <property type="entry name" value="GGDEF"/>
    <property type="match status" value="1"/>
</dbReference>
<dbReference type="EMBL" id="JADEXN010000145">
    <property type="protein sequence ID" value="MBE9041049.1"/>
    <property type="molecule type" value="Genomic_DNA"/>
</dbReference>
<protein>
    <submittedName>
        <fullName evidence="5">Diguanylate cyclase</fullName>
    </submittedName>
</protein>
<evidence type="ECO:0000313" key="6">
    <source>
        <dbReference type="Proteomes" id="UP000621799"/>
    </source>
</evidence>
<dbReference type="PANTHER" id="PTHR45138">
    <property type="entry name" value="REGULATORY COMPONENTS OF SENSORY TRANSDUCTION SYSTEM"/>
    <property type="match status" value="1"/>
</dbReference>
<dbReference type="GO" id="GO:0052621">
    <property type="term" value="F:diguanylate cyclase activity"/>
    <property type="evidence" value="ECO:0007669"/>
    <property type="project" value="TreeGrafter"/>
</dbReference>
<feature type="domain" description="GGDEF" evidence="4">
    <location>
        <begin position="179"/>
        <end position="314"/>
    </location>
</feature>
<dbReference type="CDD" id="cd01949">
    <property type="entry name" value="GGDEF"/>
    <property type="match status" value="1"/>
</dbReference>
<dbReference type="PROSITE" id="PS50887">
    <property type="entry name" value="GGDEF"/>
    <property type="match status" value="1"/>
</dbReference>
<dbReference type="SUPFAM" id="SSF55073">
    <property type="entry name" value="Nucleotide cyclase"/>
    <property type="match status" value="1"/>
</dbReference>
<feature type="domain" description="Response regulatory" evidence="3">
    <location>
        <begin position="3"/>
        <end position="119"/>
    </location>
</feature>
<dbReference type="PROSITE" id="PS50110">
    <property type="entry name" value="RESPONSE_REGULATORY"/>
    <property type="match status" value="1"/>
</dbReference>
<evidence type="ECO:0000256" key="1">
    <source>
        <dbReference type="PROSITE-ProRule" id="PRU00169"/>
    </source>
</evidence>
<evidence type="ECO:0000259" key="4">
    <source>
        <dbReference type="PROSITE" id="PS50887"/>
    </source>
</evidence>
<evidence type="ECO:0000313" key="5">
    <source>
        <dbReference type="EMBL" id="MBE9041049.1"/>
    </source>
</evidence>
<accession>A0A928Z8W4</accession>
<keyword evidence="6" id="KW-1185">Reference proteome</keyword>
<gene>
    <name evidence="5" type="ORF">IQ235_09685</name>
</gene>
<dbReference type="GO" id="GO:0005886">
    <property type="term" value="C:plasma membrane"/>
    <property type="evidence" value="ECO:0007669"/>
    <property type="project" value="TreeGrafter"/>
</dbReference>
<dbReference type="InterPro" id="IPR001789">
    <property type="entry name" value="Sig_transdc_resp-reg_receiver"/>
</dbReference>
<dbReference type="InterPro" id="IPR011006">
    <property type="entry name" value="CheY-like_superfamily"/>
</dbReference>
<dbReference type="GO" id="GO:0043709">
    <property type="term" value="P:cell adhesion involved in single-species biofilm formation"/>
    <property type="evidence" value="ECO:0007669"/>
    <property type="project" value="TreeGrafter"/>
</dbReference>
<keyword evidence="1" id="KW-0597">Phosphoprotein</keyword>
<dbReference type="InterPro" id="IPR029787">
    <property type="entry name" value="Nucleotide_cyclase"/>
</dbReference>
<dbReference type="InterPro" id="IPR050469">
    <property type="entry name" value="Diguanylate_Cyclase"/>
</dbReference>